<name>A0ABM4CSL3_HYDVU</name>
<dbReference type="Proteomes" id="UP001652625">
    <property type="component" value="Chromosome 10"/>
</dbReference>
<evidence type="ECO:0000256" key="1">
    <source>
        <dbReference type="ARBA" id="ARBA00006802"/>
    </source>
</evidence>
<evidence type="ECO:0000313" key="3">
    <source>
        <dbReference type="Proteomes" id="UP001652625"/>
    </source>
</evidence>
<dbReference type="RefSeq" id="XP_065664905.1">
    <property type="nucleotide sequence ID" value="XM_065808833.1"/>
</dbReference>
<keyword evidence="3" id="KW-1185">Reference proteome</keyword>
<dbReference type="GeneID" id="101238266"/>
<feature type="region of interest" description="Disordered" evidence="2">
    <location>
        <begin position="1"/>
        <end position="30"/>
    </location>
</feature>
<reference evidence="4" key="1">
    <citation type="submission" date="2025-08" db="UniProtKB">
        <authorList>
            <consortium name="RefSeq"/>
        </authorList>
    </citation>
    <scope>IDENTIFICATION</scope>
</reference>
<feature type="compositionally biased region" description="Basic residues" evidence="2">
    <location>
        <begin position="15"/>
        <end position="29"/>
    </location>
</feature>
<dbReference type="Pfam" id="PF09495">
    <property type="entry name" value="DUF2462"/>
    <property type="match status" value="1"/>
</dbReference>
<evidence type="ECO:0000256" key="2">
    <source>
        <dbReference type="SAM" id="MobiDB-lite"/>
    </source>
</evidence>
<proteinExistence type="inferred from homology"/>
<gene>
    <name evidence="4" type="primary">LOC101238266</name>
</gene>
<dbReference type="InterPro" id="IPR019034">
    <property type="entry name" value="UPF0390"/>
</dbReference>
<dbReference type="PANTHER" id="PTHR16967">
    <property type="entry name" value="LEYDIG CELL TUMOR 10 KDA PROTEIN HOMOLOG"/>
    <property type="match status" value="1"/>
</dbReference>
<sequence length="95" mass="10462">MAQGKMKVKTNFERKPKKAHKPLGPKKGAKVIAPKKAVRIKENNLKSVLQKSINASIERELANKAGTRSLSVVRVESTDADASEKVGNKKQNKKK</sequence>
<organism evidence="3 4">
    <name type="scientific">Hydra vulgaris</name>
    <name type="common">Hydra</name>
    <name type="synonym">Hydra attenuata</name>
    <dbReference type="NCBI Taxonomy" id="6087"/>
    <lineage>
        <taxon>Eukaryota</taxon>
        <taxon>Metazoa</taxon>
        <taxon>Cnidaria</taxon>
        <taxon>Hydrozoa</taxon>
        <taxon>Hydroidolina</taxon>
        <taxon>Anthoathecata</taxon>
        <taxon>Aplanulata</taxon>
        <taxon>Hydridae</taxon>
        <taxon>Hydra</taxon>
    </lineage>
</organism>
<evidence type="ECO:0000313" key="4">
    <source>
        <dbReference type="RefSeq" id="XP_065664905.1"/>
    </source>
</evidence>
<dbReference type="PANTHER" id="PTHR16967:SF1">
    <property type="entry name" value="LEYDIG CELL TUMOR 10 KDA PROTEIN HOMOLOG"/>
    <property type="match status" value="1"/>
</dbReference>
<accession>A0ABM4CSL3</accession>
<feature type="region of interest" description="Disordered" evidence="2">
    <location>
        <begin position="76"/>
        <end position="95"/>
    </location>
</feature>
<comment type="similarity">
    <text evidence="1">Belongs to the UPF0390 family.</text>
</comment>
<protein>
    <submittedName>
        <fullName evidence="4">UPF0390 protein zgc136864</fullName>
    </submittedName>
</protein>